<sequence length="472" mass="51559">MQLLNKPTSAHCLNPLISQSNTPHRTIPAHQQQPNNQALNISTNFNQVIQPTSNNEQYSSYYPDSLFFPHGPDPQVVGRHFPSMSYGVSLPSQRATASALTSQLGLSNTTLPLTSLAPTDSEISIPTSAGLPLTSAGPSGSLFTPDGFMKPSEVFSTPKTALVRDVPFTPALPQMSSFSGYFANNSNQMFSPGHVSHNVNASSAFATTSSVPDLLLSPAGISNNMTMPNFVSPSATLFEDAVTTPPNNGVEYSTKQCELFPSLDDISINDFTFHEDYSNSLNNLVVFFDDLERGKSSPSSATTPSDSLFAGFHIDAATGNQDIFPEKKFLSIMTTPSSGTATTLPADSPVQGSIHEIPETPTSVTKKRCRPADDECDEDFSTPNRPFICKICNQGFARKFNLTVHNRIHGKDGGKRFKCPHCPRGFTRKNDLDRHMIRHDKSKGFSCDKCDSRFARVDVLKRHRRAVHHLDD</sequence>
<dbReference type="AlphaFoldDB" id="A0A9W8A0E6"/>
<dbReference type="Pfam" id="PF13894">
    <property type="entry name" value="zf-C2H2_4"/>
    <property type="match status" value="1"/>
</dbReference>
<keyword evidence="10" id="KW-1185">Reference proteome</keyword>
<dbReference type="SUPFAM" id="SSF57667">
    <property type="entry name" value="beta-beta-alpha zinc fingers"/>
    <property type="match status" value="2"/>
</dbReference>
<evidence type="ECO:0000259" key="8">
    <source>
        <dbReference type="PROSITE" id="PS50157"/>
    </source>
</evidence>
<proteinExistence type="predicted"/>
<evidence type="ECO:0000256" key="7">
    <source>
        <dbReference type="PROSITE-ProRule" id="PRU00042"/>
    </source>
</evidence>
<keyword evidence="2" id="KW-0479">Metal-binding</keyword>
<keyword evidence="6" id="KW-0539">Nucleus</keyword>
<dbReference type="Proteomes" id="UP001150538">
    <property type="component" value="Unassembled WGS sequence"/>
</dbReference>
<evidence type="ECO:0000313" key="9">
    <source>
        <dbReference type="EMBL" id="KAJ1920382.1"/>
    </source>
</evidence>
<dbReference type="SMART" id="SM00355">
    <property type="entry name" value="ZnF_C2H2"/>
    <property type="match status" value="3"/>
</dbReference>
<evidence type="ECO:0000313" key="10">
    <source>
        <dbReference type="Proteomes" id="UP001150538"/>
    </source>
</evidence>
<evidence type="ECO:0000256" key="6">
    <source>
        <dbReference type="ARBA" id="ARBA00023242"/>
    </source>
</evidence>
<dbReference type="FunFam" id="3.30.160.60:FF:000086">
    <property type="entry name" value="transcription factor E4F1 isoform X1"/>
    <property type="match status" value="1"/>
</dbReference>
<keyword evidence="3" id="KW-0677">Repeat</keyword>
<dbReference type="Pfam" id="PF00096">
    <property type="entry name" value="zf-C2H2"/>
    <property type="match status" value="1"/>
</dbReference>
<dbReference type="InterPro" id="IPR036236">
    <property type="entry name" value="Znf_C2H2_sf"/>
</dbReference>
<dbReference type="GO" id="GO:0008270">
    <property type="term" value="F:zinc ion binding"/>
    <property type="evidence" value="ECO:0007669"/>
    <property type="project" value="UniProtKB-KW"/>
</dbReference>
<gene>
    <name evidence="9" type="ORF">H4219_001358</name>
</gene>
<dbReference type="InterPro" id="IPR013087">
    <property type="entry name" value="Znf_C2H2_type"/>
</dbReference>
<organism evidence="9 10">
    <name type="scientific">Mycoemilia scoparia</name>
    <dbReference type="NCBI Taxonomy" id="417184"/>
    <lineage>
        <taxon>Eukaryota</taxon>
        <taxon>Fungi</taxon>
        <taxon>Fungi incertae sedis</taxon>
        <taxon>Zoopagomycota</taxon>
        <taxon>Kickxellomycotina</taxon>
        <taxon>Kickxellomycetes</taxon>
        <taxon>Kickxellales</taxon>
        <taxon>Kickxellaceae</taxon>
        <taxon>Mycoemilia</taxon>
    </lineage>
</organism>
<evidence type="ECO:0000256" key="2">
    <source>
        <dbReference type="ARBA" id="ARBA00022723"/>
    </source>
</evidence>
<name>A0A9W8A0E6_9FUNG</name>
<feature type="domain" description="C2H2-type" evidence="8">
    <location>
        <begin position="417"/>
        <end position="444"/>
    </location>
</feature>
<feature type="domain" description="C2H2-type" evidence="8">
    <location>
        <begin position="445"/>
        <end position="472"/>
    </location>
</feature>
<reference evidence="9" key="1">
    <citation type="submission" date="2022-07" db="EMBL/GenBank/DDBJ databases">
        <title>Phylogenomic reconstructions and comparative analyses of Kickxellomycotina fungi.</title>
        <authorList>
            <person name="Reynolds N.K."/>
            <person name="Stajich J.E."/>
            <person name="Barry K."/>
            <person name="Grigoriev I.V."/>
            <person name="Crous P."/>
            <person name="Smith M.E."/>
        </authorList>
    </citation>
    <scope>NUCLEOTIDE SEQUENCE</scope>
    <source>
        <strain evidence="9">NBRC 100468</strain>
    </source>
</reference>
<dbReference type="OrthoDB" id="8117402at2759"/>
<dbReference type="FunFam" id="3.30.160.60:FF:000100">
    <property type="entry name" value="Zinc finger 45-like"/>
    <property type="match status" value="1"/>
</dbReference>
<dbReference type="PANTHER" id="PTHR16515:SF49">
    <property type="entry name" value="GASTRULA ZINC FINGER PROTEIN XLCGF49.1-LIKE-RELATED"/>
    <property type="match status" value="1"/>
</dbReference>
<dbReference type="PANTHER" id="PTHR16515">
    <property type="entry name" value="PR DOMAIN ZINC FINGER PROTEIN"/>
    <property type="match status" value="1"/>
</dbReference>
<dbReference type="EMBL" id="JANBPU010000014">
    <property type="protein sequence ID" value="KAJ1920382.1"/>
    <property type="molecule type" value="Genomic_DNA"/>
</dbReference>
<dbReference type="GO" id="GO:0005634">
    <property type="term" value="C:nucleus"/>
    <property type="evidence" value="ECO:0007669"/>
    <property type="project" value="UniProtKB-SubCell"/>
</dbReference>
<keyword evidence="5" id="KW-0862">Zinc</keyword>
<dbReference type="PROSITE" id="PS00028">
    <property type="entry name" value="ZINC_FINGER_C2H2_1"/>
    <property type="match status" value="3"/>
</dbReference>
<dbReference type="InterPro" id="IPR050331">
    <property type="entry name" value="Zinc_finger"/>
</dbReference>
<dbReference type="GO" id="GO:0010468">
    <property type="term" value="P:regulation of gene expression"/>
    <property type="evidence" value="ECO:0007669"/>
    <property type="project" value="TreeGrafter"/>
</dbReference>
<keyword evidence="4 7" id="KW-0863">Zinc-finger</keyword>
<comment type="caution">
    <text evidence="9">The sequence shown here is derived from an EMBL/GenBank/DDBJ whole genome shotgun (WGS) entry which is preliminary data.</text>
</comment>
<evidence type="ECO:0000256" key="4">
    <source>
        <dbReference type="ARBA" id="ARBA00022771"/>
    </source>
</evidence>
<protein>
    <recommendedName>
        <fullName evidence="8">C2H2-type domain-containing protein</fullName>
    </recommendedName>
</protein>
<feature type="domain" description="C2H2-type" evidence="8">
    <location>
        <begin position="387"/>
        <end position="414"/>
    </location>
</feature>
<dbReference type="Gene3D" id="3.30.160.60">
    <property type="entry name" value="Classic Zinc Finger"/>
    <property type="match status" value="2"/>
</dbReference>
<evidence type="ECO:0000256" key="5">
    <source>
        <dbReference type="ARBA" id="ARBA00022833"/>
    </source>
</evidence>
<evidence type="ECO:0000256" key="3">
    <source>
        <dbReference type="ARBA" id="ARBA00022737"/>
    </source>
</evidence>
<dbReference type="PROSITE" id="PS50157">
    <property type="entry name" value="ZINC_FINGER_C2H2_2"/>
    <property type="match status" value="3"/>
</dbReference>
<comment type="subcellular location">
    <subcellularLocation>
        <location evidence="1">Nucleus</location>
    </subcellularLocation>
</comment>
<evidence type="ECO:0000256" key="1">
    <source>
        <dbReference type="ARBA" id="ARBA00004123"/>
    </source>
</evidence>
<accession>A0A9W8A0E6</accession>